<dbReference type="Pfam" id="PF09924">
    <property type="entry name" value="LPG_synthase_C"/>
    <property type="match status" value="1"/>
</dbReference>
<dbReference type="PANTHER" id="PTHR41373">
    <property type="entry name" value="DUF2156 DOMAIN-CONTAINING PROTEIN"/>
    <property type="match status" value="1"/>
</dbReference>
<dbReference type="InterPro" id="IPR016732">
    <property type="entry name" value="UCP018688"/>
</dbReference>
<dbReference type="EMBL" id="DTMF01000086">
    <property type="protein sequence ID" value="HGF33409.1"/>
    <property type="molecule type" value="Genomic_DNA"/>
</dbReference>
<gene>
    <name evidence="2" type="ORF">ENW96_03330</name>
</gene>
<dbReference type="InterPro" id="IPR016181">
    <property type="entry name" value="Acyl_CoA_acyltransferase"/>
</dbReference>
<evidence type="ECO:0000313" key="2">
    <source>
        <dbReference type="EMBL" id="HGF33409.1"/>
    </source>
</evidence>
<proteinExistence type="predicted"/>
<sequence length="301" mass="35019">MSNPPLFPDFKPLELKDREFIHPRLWAYQPATSELTFTNLFIWRGHYQPSWCLADDFLVFLSDSPSDPWLFPPVGLTPRADLCRRLLAWLKEARRAPDPRLERVDRRLRDELTEAGGFAAEARRDHFDYVYATTDLINLAGRDYHQKRNHFNSFERAYRHSYTALTPGYLEACLDLAQKWCAIKRCEEDLNLMEEWEAVRQALAHCQDLHLIGAAILVEDRLEAFTVGEKLNADTVVIHLEKANPEIRGLYAAINQSFLKQAWPAIPWVNREQDLGEPGLRQAKLSYHPHHLEEKFTIRSA</sequence>
<accession>A0A7C3Z012</accession>
<reference evidence="2" key="1">
    <citation type="journal article" date="2020" name="mSystems">
        <title>Genome- and Community-Level Interaction Insights into Carbon Utilization and Element Cycling Functions of Hydrothermarchaeota in Hydrothermal Sediment.</title>
        <authorList>
            <person name="Zhou Z."/>
            <person name="Liu Y."/>
            <person name="Xu W."/>
            <person name="Pan J."/>
            <person name="Luo Z.H."/>
            <person name="Li M."/>
        </authorList>
    </citation>
    <scope>NUCLEOTIDE SEQUENCE [LARGE SCALE GENOMIC DNA]</scope>
    <source>
        <strain evidence="2">SpSt-897</strain>
    </source>
</reference>
<organism evidence="2">
    <name type="scientific">Desulfobacca acetoxidans</name>
    <dbReference type="NCBI Taxonomy" id="60893"/>
    <lineage>
        <taxon>Bacteria</taxon>
        <taxon>Pseudomonadati</taxon>
        <taxon>Thermodesulfobacteriota</taxon>
        <taxon>Desulfobaccia</taxon>
        <taxon>Desulfobaccales</taxon>
        <taxon>Desulfobaccaceae</taxon>
        <taxon>Desulfobacca</taxon>
    </lineage>
</organism>
<name>A0A7C3Z012_9BACT</name>
<protein>
    <submittedName>
        <fullName evidence="2">DUF2156 domain-containing protein</fullName>
    </submittedName>
</protein>
<dbReference type="SUPFAM" id="SSF55729">
    <property type="entry name" value="Acyl-CoA N-acyltransferases (Nat)"/>
    <property type="match status" value="2"/>
</dbReference>
<comment type="caution">
    <text evidence="2">The sequence shown here is derived from an EMBL/GenBank/DDBJ whole genome shotgun (WGS) entry which is preliminary data.</text>
</comment>
<feature type="domain" description="Phosphatidylglycerol lysyltransferase C-terminal" evidence="1">
    <location>
        <begin position="29"/>
        <end position="298"/>
    </location>
</feature>
<dbReference type="AlphaFoldDB" id="A0A7C3Z012"/>
<dbReference type="PANTHER" id="PTHR41373:SF1">
    <property type="entry name" value="PHOSPHATIDYLGLYCEROL LYSYLTRANSFERASE C-TERMINAL DOMAIN-CONTAINING PROTEIN"/>
    <property type="match status" value="1"/>
</dbReference>
<dbReference type="PIRSF" id="PIRSF018688">
    <property type="entry name" value="UCP018688"/>
    <property type="match status" value="1"/>
</dbReference>
<evidence type="ECO:0000259" key="1">
    <source>
        <dbReference type="Pfam" id="PF09924"/>
    </source>
</evidence>
<dbReference type="InterPro" id="IPR024320">
    <property type="entry name" value="LPG_synthase_C"/>
</dbReference>
<dbReference type="Gene3D" id="3.40.630.30">
    <property type="match status" value="1"/>
</dbReference>